<accession>A0ABN2XFQ3</accession>
<protein>
    <submittedName>
        <fullName evidence="1">Uncharacterized protein</fullName>
    </submittedName>
</protein>
<name>A0ABN2XFQ3_9ACTN</name>
<evidence type="ECO:0000313" key="2">
    <source>
        <dbReference type="Proteomes" id="UP001500443"/>
    </source>
</evidence>
<organism evidence="1 2">
    <name type="scientific">Streptomyces synnematoformans</name>
    <dbReference type="NCBI Taxonomy" id="415721"/>
    <lineage>
        <taxon>Bacteria</taxon>
        <taxon>Bacillati</taxon>
        <taxon>Actinomycetota</taxon>
        <taxon>Actinomycetes</taxon>
        <taxon>Kitasatosporales</taxon>
        <taxon>Streptomycetaceae</taxon>
        <taxon>Streptomyces</taxon>
    </lineage>
</organism>
<reference evidence="2" key="1">
    <citation type="journal article" date="2019" name="Int. J. Syst. Evol. Microbiol.">
        <title>The Global Catalogue of Microorganisms (GCM) 10K type strain sequencing project: providing services to taxonomists for standard genome sequencing and annotation.</title>
        <authorList>
            <consortium name="The Broad Institute Genomics Platform"/>
            <consortium name="The Broad Institute Genome Sequencing Center for Infectious Disease"/>
            <person name="Wu L."/>
            <person name="Ma J."/>
        </authorList>
    </citation>
    <scope>NUCLEOTIDE SEQUENCE [LARGE SCALE GENOMIC DNA]</scope>
    <source>
        <strain evidence="2">JCM 15481</strain>
    </source>
</reference>
<proteinExistence type="predicted"/>
<evidence type="ECO:0000313" key="1">
    <source>
        <dbReference type="EMBL" id="GAA2110285.1"/>
    </source>
</evidence>
<gene>
    <name evidence="1" type="ORF">GCM10009802_07190</name>
</gene>
<sequence length="75" mass="7735">MHDAEEGFGLGIDVSLGAVQAGFCQVQAVLGAVEFEALHGHGAHHESVVPAQAGFGGRGVGLEVVRWARPCWPAS</sequence>
<comment type="caution">
    <text evidence="1">The sequence shown here is derived from an EMBL/GenBank/DDBJ whole genome shotgun (WGS) entry which is preliminary data.</text>
</comment>
<dbReference type="Proteomes" id="UP001500443">
    <property type="component" value="Unassembled WGS sequence"/>
</dbReference>
<dbReference type="EMBL" id="BAAAPF010000008">
    <property type="protein sequence ID" value="GAA2110285.1"/>
    <property type="molecule type" value="Genomic_DNA"/>
</dbReference>
<keyword evidence="2" id="KW-1185">Reference proteome</keyword>